<dbReference type="Proteomes" id="UP001385951">
    <property type="component" value="Unassembled WGS sequence"/>
</dbReference>
<evidence type="ECO:0000256" key="4">
    <source>
        <dbReference type="ARBA" id="ARBA00022801"/>
    </source>
</evidence>
<dbReference type="GO" id="GO:0005576">
    <property type="term" value="C:extracellular region"/>
    <property type="evidence" value="ECO:0007669"/>
    <property type="project" value="TreeGrafter"/>
</dbReference>
<organism evidence="11 12">
    <name type="scientific">Cerrena zonata</name>
    <dbReference type="NCBI Taxonomy" id="2478898"/>
    <lineage>
        <taxon>Eukaryota</taxon>
        <taxon>Fungi</taxon>
        <taxon>Dikarya</taxon>
        <taxon>Basidiomycota</taxon>
        <taxon>Agaricomycotina</taxon>
        <taxon>Agaricomycetes</taxon>
        <taxon>Polyporales</taxon>
        <taxon>Cerrenaceae</taxon>
        <taxon>Cerrena</taxon>
    </lineage>
</organism>
<reference evidence="11 12" key="1">
    <citation type="submission" date="2022-09" db="EMBL/GenBank/DDBJ databases">
        <authorList>
            <person name="Palmer J.M."/>
        </authorList>
    </citation>
    <scope>NUCLEOTIDE SEQUENCE [LARGE SCALE GENOMIC DNA]</scope>
    <source>
        <strain evidence="11 12">DSM 7382</strain>
    </source>
</reference>
<keyword evidence="5 8" id="KW-0442">Lipid degradation</keyword>
<evidence type="ECO:0000256" key="7">
    <source>
        <dbReference type="ARBA" id="ARBA00023180"/>
    </source>
</evidence>
<sequence length="589" mass="65955">MMNVLLIHLLLLALINVTQAWSPTGSYAPGKVQCPSNHDLLREGDSISSEEKDWVKARHEKTDKALIEYLDSSNLTDFDAKKFIRNATRSPNIALAFSGGGYRAMLSGAGQFAALDNRTVGVDETNGLGGIFQSSTYLAGLLGGGWLVGSLAMQDFPSVDEIVLENPNDLWNLTETKQILTKVSVIRNLVPALWGNIQNFFKAVNGYNGKNGIGQELQEKEDAGFNTTITDIWGRALARQLLPKGKDNYMNASTWSDIRNNTGFKNHNYPFPMVTALVRFSKSKAYNSSLPVVEFNPFEIGSFDYSLNSFFDTQYLGTEVNNAVFKPNPFYKSRYAKNKEIVNNSTLYLIDGGLADESLPLSNLMTKERKLDAVFALDNSENWPNGKSIIKTYERQFLDEDDKTVCPYVPGESSFQHFNLTAKPTFFGCDAKNMTDLAKDGVVPPIVIYLANRPFEFWSNTSLLGLKYSDPQKKAMIRNGIDVTSRLNHTLDSEWQACVGCALIRREQERQGIKQSEQCERCFADYCWDGSTFEVEGDYFPNVNFTKTGLTNDSMHLWDTKPGTSTNVSSISVLSYLGFKKRQLFDLFI</sequence>
<evidence type="ECO:0000256" key="6">
    <source>
        <dbReference type="ARBA" id="ARBA00023098"/>
    </source>
</evidence>
<dbReference type="GO" id="GO:0005886">
    <property type="term" value="C:plasma membrane"/>
    <property type="evidence" value="ECO:0007669"/>
    <property type="project" value="TreeGrafter"/>
</dbReference>
<feature type="chain" id="PRO_5043086502" description="Lysophospholipase" evidence="9">
    <location>
        <begin position="21"/>
        <end position="589"/>
    </location>
</feature>
<evidence type="ECO:0000313" key="12">
    <source>
        <dbReference type="Proteomes" id="UP001385951"/>
    </source>
</evidence>
<keyword evidence="12" id="KW-1185">Reference proteome</keyword>
<dbReference type="InterPro" id="IPR002642">
    <property type="entry name" value="LysoPLipase_cat_dom"/>
</dbReference>
<dbReference type="GO" id="GO:0004622">
    <property type="term" value="F:phosphatidylcholine lysophospholipase activity"/>
    <property type="evidence" value="ECO:0007669"/>
    <property type="project" value="UniProtKB-EC"/>
</dbReference>
<evidence type="ECO:0000256" key="5">
    <source>
        <dbReference type="ARBA" id="ARBA00022963"/>
    </source>
</evidence>
<dbReference type="PANTHER" id="PTHR10728">
    <property type="entry name" value="CYTOSOLIC PHOSPHOLIPASE A2"/>
    <property type="match status" value="1"/>
</dbReference>
<dbReference type="GO" id="GO:0004623">
    <property type="term" value="F:phospholipase A2 activity"/>
    <property type="evidence" value="ECO:0007669"/>
    <property type="project" value="TreeGrafter"/>
</dbReference>
<evidence type="ECO:0000256" key="1">
    <source>
        <dbReference type="ARBA" id="ARBA00008780"/>
    </source>
</evidence>
<dbReference type="SMART" id="SM00022">
    <property type="entry name" value="PLAc"/>
    <property type="match status" value="1"/>
</dbReference>
<dbReference type="AlphaFoldDB" id="A0AAW0GBR1"/>
<comment type="caution">
    <text evidence="11">The sequence shown here is derived from an EMBL/GenBank/DDBJ whole genome shotgun (WGS) entry which is preliminary data.</text>
</comment>
<evidence type="ECO:0000256" key="8">
    <source>
        <dbReference type="PROSITE-ProRule" id="PRU00555"/>
    </source>
</evidence>
<keyword evidence="4 8" id="KW-0378">Hydrolase</keyword>
<dbReference type="PROSITE" id="PS51210">
    <property type="entry name" value="PLA2C"/>
    <property type="match status" value="1"/>
</dbReference>
<evidence type="ECO:0000256" key="9">
    <source>
        <dbReference type="RuleBase" id="RU362103"/>
    </source>
</evidence>
<gene>
    <name evidence="11" type="ORF">QCA50_009467</name>
</gene>
<evidence type="ECO:0000256" key="2">
    <source>
        <dbReference type="ARBA" id="ARBA00013274"/>
    </source>
</evidence>
<comment type="similarity">
    <text evidence="1 9">Belongs to the lysophospholipase family.</text>
</comment>
<evidence type="ECO:0000256" key="3">
    <source>
        <dbReference type="ARBA" id="ARBA00022729"/>
    </source>
</evidence>
<dbReference type="EMBL" id="JASBNA010000013">
    <property type="protein sequence ID" value="KAK7687579.1"/>
    <property type="molecule type" value="Genomic_DNA"/>
</dbReference>
<comment type="catalytic activity">
    <reaction evidence="9">
        <text>a 1-acyl-sn-glycero-3-phosphocholine + H2O = sn-glycerol 3-phosphocholine + a fatty acid + H(+)</text>
        <dbReference type="Rhea" id="RHEA:15177"/>
        <dbReference type="ChEBI" id="CHEBI:15377"/>
        <dbReference type="ChEBI" id="CHEBI:15378"/>
        <dbReference type="ChEBI" id="CHEBI:16870"/>
        <dbReference type="ChEBI" id="CHEBI:28868"/>
        <dbReference type="ChEBI" id="CHEBI:58168"/>
        <dbReference type="EC" id="3.1.1.5"/>
    </reaction>
</comment>
<dbReference type="Gene3D" id="3.40.1090.10">
    <property type="entry name" value="Cytosolic phospholipase A2 catalytic domain"/>
    <property type="match status" value="2"/>
</dbReference>
<accession>A0AAW0GBR1</accession>
<dbReference type="GO" id="GO:0046475">
    <property type="term" value="P:glycerophospholipid catabolic process"/>
    <property type="evidence" value="ECO:0007669"/>
    <property type="project" value="TreeGrafter"/>
</dbReference>
<dbReference type="SUPFAM" id="SSF52151">
    <property type="entry name" value="FabD/lysophospholipase-like"/>
    <property type="match status" value="1"/>
</dbReference>
<dbReference type="EC" id="3.1.1.5" evidence="2 9"/>
<feature type="signal peptide" evidence="9">
    <location>
        <begin position="1"/>
        <end position="20"/>
    </location>
</feature>
<dbReference type="InterPro" id="IPR016035">
    <property type="entry name" value="Acyl_Trfase/lysoPLipase"/>
</dbReference>
<proteinExistence type="inferred from homology"/>
<dbReference type="Pfam" id="PF01735">
    <property type="entry name" value="PLA2_B"/>
    <property type="match status" value="1"/>
</dbReference>
<name>A0AAW0GBR1_9APHY</name>
<dbReference type="GO" id="GO:0005783">
    <property type="term" value="C:endoplasmic reticulum"/>
    <property type="evidence" value="ECO:0007669"/>
    <property type="project" value="TreeGrafter"/>
</dbReference>
<keyword evidence="3 9" id="KW-0732">Signal</keyword>
<keyword evidence="6 8" id="KW-0443">Lipid metabolism</keyword>
<dbReference type="PANTHER" id="PTHR10728:SF33">
    <property type="entry name" value="LYSOPHOSPHOLIPASE 1-RELATED"/>
    <property type="match status" value="1"/>
</dbReference>
<dbReference type="GO" id="GO:0005829">
    <property type="term" value="C:cytosol"/>
    <property type="evidence" value="ECO:0007669"/>
    <property type="project" value="TreeGrafter"/>
</dbReference>
<evidence type="ECO:0000313" key="11">
    <source>
        <dbReference type="EMBL" id="KAK7687579.1"/>
    </source>
</evidence>
<protein>
    <recommendedName>
        <fullName evidence="2 9">Lysophospholipase</fullName>
        <ecNumber evidence="2 9">3.1.1.5</ecNumber>
    </recommendedName>
</protein>
<evidence type="ECO:0000259" key="10">
    <source>
        <dbReference type="PROSITE" id="PS51210"/>
    </source>
</evidence>
<keyword evidence="7" id="KW-0325">Glycoprotein</keyword>
<feature type="domain" description="PLA2c" evidence="10">
    <location>
        <begin position="33"/>
        <end position="533"/>
    </location>
</feature>